<proteinExistence type="predicted"/>
<dbReference type="PANTHER" id="PTHR30006">
    <property type="entry name" value="THIAMINE-BINDING PERIPLASMIC PROTEIN-RELATED"/>
    <property type="match status" value="1"/>
</dbReference>
<sequence length="376" mass="42760">MKRKRFILLAVILLLVFTACSNQQKTVESQTDKASTKVDSKKEAWEQELYELAKKEGKISIVGWPSENREALLEEFEKEYPGIKVNFIGMRYTDAMVKLREEQNNGKYLADVQIEGLAAQFDDLNKYIVNPDIKNDDNWHGGFAKGFDALKGSNYEGQYIYGVQASPQILINNDVIPEGEIKTFEDLLKSEYSGKIVGYDFSIRGQSTVTLTGLARAKGEDFVTELLEKGKPVVVKDHRQIANWFATGRYPIVIGIDTTQLEEFKEKGVVKNIQTLRVEKANTYQPFALAVLKNPPNPNATKLFVNWYLSKKGQEKFVDLIGIYQSRRTDVPEVQNEYTIPWSQIEQENDVPMTSVEGTKTEDWVLEQGKNYKAGN</sequence>
<feature type="chain" id="PRO_5046921271" evidence="2">
    <location>
        <begin position="22"/>
        <end position="376"/>
    </location>
</feature>
<dbReference type="SUPFAM" id="SSF53850">
    <property type="entry name" value="Periplasmic binding protein-like II"/>
    <property type="match status" value="1"/>
</dbReference>
<dbReference type="Pfam" id="PF13416">
    <property type="entry name" value="SBP_bac_8"/>
    <property type="match status" value="1"/>
</dbReference>
<evidence type="ECO:0000256" key="2">
    <source>
        <dbReference type="SAM" id="SignalP"/>
    </source>
</evidence>
<dbReference type="EMBL" id="CP137640">
    <property type="protein sequence ID" value="WVX80953.1"/>
    <property type="molecule type" value="Genomic_DNA"/>
</dbReference>
<keyword evidence="4" id="KW-1185">Reference proteome</keyword>
<protein>
    <submittedName>
        <fullName evidence="3">Extracellular solute-binding protein</fullName>
    </submittedName>
</protein>
<accession>A0ABZ2CBS0</accession>
<dbReference type="Proteomes" id="UP001357223">
    <property type="component" value="Chromosome"/>
</dbReference>
<reference evidence="3 4" key="1">
    <citation type="submission" date="2023-10" db="EMBL/GenBank/DDBJ databases">
        <title>Niallia locisalis sp.nov. isolated from a salt pond sample.</title>
        <authorList>
            <person name="Li X.-J."/>
            <person name="Dong L."/>
        </authorList>
    </citation>
    <scope>NUCLEOTIDE SEQUENCE [LARGE SCALE GENOMIC DNA]</scope>
    <source>
        <strain evidence="3 4">DSM 29761</strain>
    </source>
</reference>
<dbReference type="RefSeq" id="WP_338449883.1">
    <property type="nucleotide sequence ID" value="NZ_CP137640.1"/>
</dbReference>
<organism evidence="3 4">
    <name type="scientific">Niallia oryzisoli</name>
    <dbReference type="NCBI Taxonomy" id="1737571"/>
    <lineage>
        <taxon>Bacteria</taxon>
        <taxon>Bacillati</taxon>
        <taxon>Bacillota</taxon>
        <taxon>Bacilli</taxon>
        <taxon>Bacillales</taxon>
        <taxon>Bacillaceae</taxon>
        <taxon>Niallia</taxon>
    </lineage>
</organism>
<dbReference type="PANTHER" id="PTHR30006:SF2">
    <property type="entry name" value="ABC TRANSPORTER SUBSTRATE-BINDING PROTEIN"/>
    <property type="match status" value="1"/>
</dbReference>
<evidence type="ECO:0000256" key="1">
    <source>
        <dbReference type="ARBA" id="ARBA00022729"/>
    </source>
</evidence>
<dbReference type="PROSITE" id="PS51257">
    <property type="entry name" value="PROKAR_LIPOPROTEIN"/>
    <property type="match status" value="1"/>
</dbReference>
<evidence type="ECO:0000313" key="3">
    <source>
        <dbReference type="EMBL" id="WVX80953.1"/>
    </source>
</evidence>
<evidence type="ECO:0000313" key="4">
    <source>
        <dbReference type="Proteomes" id="UP001357223"/>
    </source>
</evidence>
<gene>
    <name evidence="3" type="ORF">R4Z09_27675</name>
</gene>
<name>A0ABZ2CBS0_9BACI</name>
<dbReference type="InterPro" id="IPR006059">
    <property type="entry name" value="SBP"/>
</dbReference>
<feature type="signal peptide" evidence="2">
    <location>
        <begin position="1"/>
        <end position="21"/>
    </location>
</feature>
<keyword evidence="1 2" id="KW-0732">Signal</keyword>
<dbReference type="Gene3D" id="3.40.190.10">
    <property type="entry name" value="Periplasmic binding protein-like II"/>
    <property type="match status" value="2"/>
</dbReference>